<dbReference type="AlphaFoldDB" id="A0A1H0DMI7"/>
<sequence>MTDDGAAADDGGTRPDGGGGADGGGTGAPDPDVGRLRRWTGTVHLWMLRLHRRIQRPARSYLIAYIGVVLGAIGLFDIYRGGNLDVRTDGVLLLVVAVTTVVGCTVALRLGTSTPSQRWTVRCADGAALAVALWIAYRIQSNFVLQPVLVVSAVLVVGAGVLAALLLYGDGCTRSEPPSPPAAREERPARATLLAGGLGALGTLLAAALALPQFWYASHYEPSNAPPVVAVENGIDDVEDTGDHVEFSLWISVENKGKTPVRMLTSLYEVSGTRVTVGQAPVAPEELPYERITGGNYGAAARLSAFADYGDPQTIQVGPVGEDYAWIGPDEKVHTRLRAQAPRDRFQLLRITADVAVARADRVEVDDRPQPGGRALKSCDGTRIAENRRPLARLGAFEWLTESRRELVTFWAVSGELGDESPWWPAFPWTGVSIEHDGHDCAHALEPDHDGLEDRAMVGWASSVAEAAVPAASKARP</sequence>
<keyword evidence="2" id="KW-0812">Transmembrane</keyword>
<keyword evidence="4" id="KW-1185">Reference proteome</keyword>
<feature type="transmembrane region" description="Helical" evidence="2">
    <location>
        <begin position="143"/>
        <end position="168"/>
    </location>
</feature>
<protein>
    <submittedName>
        <fullName evidence="3">Uncharacterized protein</fullName>
    </submittedName>
</protein>
<feature type="transmembrane region" description="Helical" evidence="2">
    <location>
        <begin position="91"/>
        <end position="112"/>
    </location>
</feature>
<dbReference type="Proteomes" id="UP000199063">
    <property type="component" value="Unassembled WGS sequence"/>
</dbReference>
<feature type="transmembrane region" description="Helical" evidence="2">
    <location>
        <begin position="119"/>
        <end position="137"/>
    </location>
</feature>
<name>A0A1H0DMI7_9ACTN</name>
<evidence type="ECO:0000313" key="3">
    <source>
        <dbReference type="EMBL" id="SDN71457.1"/>
    </source>
</evidence>
<gene>
    <name evidence="3" type="ORF">SAMN05444921_1357</name>
</gene>
<keyword evidence="2" id="KW-1133">Transmembrane helix</keyword>
<evidence type="ECO:0000256" key="1">
    <source>
        <dbReference type="SAM" id="MobiDB-lite"/>
    </source>
</evidence>
<feature type="compositionally biased region" description="Gly residues" evidence="1">
    <location>
        <begin position="14"/>
        <end position="27"/>
    </location>
</feature>
<evidence type="ECO:0000313" key="4">
    <source>
        <dbReference type="Proteomes" id="UP000199063"/>
    </source>
</evidence>
<feature type="region of interest" description="Disordered" evidence="1">
    <location>
        <begin position="1"/>
        <end position="35"/>
    </location>
</feature>
<accession>A0A1H0DMI7</accession>
<feature type="transmembrane region" description="Helical" evidence="2">
    <location>
        <begin position="189"/>
        <end position="216"/>
    </location>
</feature>
<reference evidence="4" key="1">
    <citation type="submission" date="2016-10" db="EMBL/GenBank/DDBJ databases">
        <authorList>
            <person name="Varghese N."/>
            <person name="Submissions S."/>
        </authorList>
    </citation>
    <scope>NUCLEOTIDE SEQUENCE [LARGE SCALE GENOMIC DNA]</scope>
    <source>
        <strain evidence="4">CGMCC 4.7042</strain>
    </source>
</reference>
<dbReference type="EMBL" id="FNHI01000035">
    <property type="protein sequence ID" value="SDN71457.1"/>
    <property type="molecule type" value="Genomic_DNA"/>
</dbReference>
<organism evidence="3 4">
    <name type="scientific">Streptomyces wuyuanensis</name>
    <dbReference type="NCBI Taxonomy" id="1196353"/>
    <lineage>
        <taxon>Bacteria</taxon>
        <taxon>Bacillati</taxon>
        <taxon>Actinomycetota</taxon>
        <taxon>Actinomycetes</taxon>
        <taxon>Kitasatosporales</taxon>
        <taxon>Streptomycetaceae</taxon>
        <taxon>Streptomyces</taxon>
    </lineage>
</organism>
<evidence type="ECO:0000256" key="2">
    <source>
        <dbReference type="SAM" id="Phobius"/>
    </source>
</evidence>
<proteinExistence type="predicted"/>
<keyword evidence="2" id="KW-0472">Membrane</keyword>
<feature type="transmembrane region" description="Helical" evidence="2">
    <location>
        <begin position="61"/>
        <end position="79"/>
    </location>
</feature>